<evidence type="ECO:0000256" key="6">
    <source>
        <dbReference type="ARBA" id="ARBA00023002"/>
    </source>
</evidence>
<protein>
    <submittedName>
        <fullName evidence="8">Putative flavo protein</fullName>
    </submittedName>
</protein>
<evidence type="ECO:0000256" key="4">
    <source>
        <dbReference type="ARBA" id="ARBA00022827"/>
    </source>
</evidence>
<evidence type="ECO:0000256" key="1">
    <source>
        <dbReference type="ARBA" id="ARBA00001974"/>
    </source>
</evidence>
<dbReference type="VEuPathDB" id="FungiDB:C8Q69DRAFT_448004"/>
<dbReference type="PRINTS" id="PR00411">
    <property type="entry name" value="PNDRDTASEI"/>
</dbReference>
<evidence type="ECO:0000313" key="8">
    <source>
        <dbReference type="EMBL" id="RWQ91922.1"/>
    </source>
</evidence>
<dbReference type="GO" id="GO:0004499">
    <property type="term" value="F:N,N-dimethylaniline monooxygenase activity"/>
    <property type="evidence" value="ECO:0007669"/>
    <property type="project" value="InterPro"/>
</dbReference>
<dbReference type="Proteomes" id="UP000283841">
    <property type="component" value="Unassembled WGS sequence"/>
</dbReference>
<comment type="caution">
    <text evidence="8">The sequence shown here is derived from an EMBL/GenBank/DDBJ whole genome shotgun (WGS) entry which is preliminary data.</text>
</comment>
<dbReference type="GeneID" id="39598536"/>
<evidence type="ECO:0000256" key="7">
    <source>
        <dbReference type="ARBA" id="ARBA00023033"/>
    </source>
</evidence>
<dbReference type="STRING" id="264951.A0A443HJA6"/>
<dbReference type="GO" id="GO:0050661">
    <property type="term" value="F:NADP binding"/>
    <property type="evidence" value="ECO:0007669"/>
    <property type="project" value="InterPro"/>
</dbReference>
<dbReference type="GO" id="GO:0050660">
    <property type="term" value="F:flavin adenine dinucleotide binding"/>
    <property type="evidence" value="ECO:0007669"/>
    <property type="project" value="InterPro"/>
</dbReference>
<keyword evidence="3" id="KW-0285">Flavoprotein</keyword>
<comment type="cofactor">
    <cofactor evidence="1">
        <name>FAD</name>
        <dbReference type="ChEBI" id="CHEBI:57692"/>
    </cofactor>
</comment>
<name>A0A443HJA6_BYSSP</name>
<dbReference type="RefSeq" id="XP_028481567.1">
    <property type="nucleotide sequence ID" value="XM_028629259.1"/>
</dbReference>
<dbReference type="SUPFAM" id="SSF51905">
    <property type="entry name" value="FAD/NAD(P)-binding domain"/>
    <property type="match status" value="1"/>
</dbReference>
<dbReference type="PANTHER" id="PTHR43098:SF3">
    <property type="entry name" value="L-ORNITHINE N(5)-MONOOXYGENASE-RELATED"/>
    <property type="match status" value="1"/>
</dbReference>
<dbReference type="PANTHER" id="PTHR43098">
    <property type="entry name" value="L-ORNITHINE N(5)-MONOOXYGENASE-RELATED"/>
    <property type="match status" value="1"/>
</dbReference>
<dbReference type="AlphaFoldDB" id="A0A443HJA6"/>
<evidence type="ECO:0000256" key="2">
    <source>
        <dbReference type="ARBA" id="ARBA00010139"/>
    </source>
</evidence>
<organism evidence="8 9">
    <name type="scientific">Byssochlamys spectabilis</name>
    <name type="common">Paecilomyces variotii</name>
    <dbReference type="NCBI Taxonomy" id="264951"/>
    <lineage>
        <taxon>Eukaryota</taxon>
        <taxon>Fungi</taxon>
        <taxon>Dikarya</taxon>
        <taxon>Ascomycota</taxon>
        <taxon>Pezizomycotina</taxon>
        <taxon>Eurotiomycetes</taxon>
        <taxon>Eurotiomycetidae</taxon>
        <taxon>Eurotiales</taxon>
        <taxon>Thermoascaceae</taxon>
        <taxon>Paecilomyces</taxon>
    </lineage>
</organism>
<reference evidence="8 9" key="1">
    <citation type="journal article" date="2018" name="Front. Microbiol.">
        <title>Genomic and genetic insights into a cosmopolitan fungus, Paecilomyces variotii (Eurotiales).</title>
        <authorList>
            <person name="Urquhart A.S."/>
            <person name="Mondo S.J."/>
            <person name="Makela M.R."/>
            <person name="Hane J.K."/>
            <person name="Wiebenga A."/>
            <person name="He G."/>
            <person name="Mihaltcheva S."/>
            <person name="Pangilinan J."/>
            <person name="Lipzen A."/>
            <person name="Barry K."/>
            <person name="de Vries R.P."/>
            <person name="Grigoriev I.V."/>
            <person name="Idnurm A."/>
        </authorList>
    </citation>
    <scope>NUCLEOTIDE SEQUENCE [LARGE SCALE GENOMIC DNA]</scope>
    <source>
        <strain evidence="8 9">CBS 101075</strain>
    </source>
</reference>
<evidence type="ECO:0000256" key="3">
    <source>
        <dbReference type="ARBA" id="ARBA00022630"/>
    </source>
</evidence>
<accession>A0A443HJA6</accession>
<keyword evidence="7" id="KW-0503">Monooxygenase</keyword>
<gene>
    <name evidence="8" type="ORF">C8Q69DRAFT_448004</name>
</gene>
<evidence type="ECO:0000256" key="5">
    <source>
        <dbReference type="ARBA" id="ARBA00022857"/>
    </source>
</evidence>
<dbReference type="EMBL" id="RCNU01000015">
    <property type="protein sequence ID" value="RWQ91922.1"/>
    <property type="molecule type" value="Genomic_DNA"/>
</dbReference>
<sequence length="546" mass="61380">MATSNGGPCSSSPQPDYDVLIVGAGFAGIFLLHQLRNLGYRCKIYEAGTDIGGVWHWNTYPGARVDSECAIYQLSIPEVWRDWKWSQLYPDRHEIQSYFRHIDQVLNVKKDVEFRTRVIGAQFDKEHSQQWKVETDDGRITTCRFLLLCAGLASKRYTPDFPGLESFRGEIHHSSFWPKEGVDAHGKRVAVIGTGSSGVQIIQAWGKEAASLTVFQRTPNLALPMAQKTFTEEDHAHNESLYPQIFQDRETTFSGYMMNPIPKKTFDVSPEEREAIFESLWQEGGFAPILAGFMDNLLDWDANRALYDFWARKTRARIQDERLKDILAPLKQMHAFGAKRCSLELDYYEQFNKPNVTLVNLRECSITAIEPDGIRTSDGSFHPVDVIALATGFDGITGSMTNIEGLRNTDGVPLANEWKDGAKTHLGMTIKGYPNMFFTLGAHAPSGFSNGPTSIEIQGRWIVDAIRKIDSSGLSYIEPTAEAEAAWKAQVNMITDMTLLGQADSWYMGANIPGKKREMLNYAGGLPLYEQQCRKALESWEGFITV</sequence>
<evidence type="ECO:0000313" key="9">
    <source>
        <dbReference type="Proteomes" id="UP000283841"/>
    </source>
</evidence>
<keyword evidence="5" id="KW-0521">NADP</keyword>
<proteinExistence type="inferred from homology"/>
<dbReference type="InterPro" id="IPR036188">
    <property type="entry name" value="FAD/NAD-bd_sf"/>
</dbReference>
<keyword evidence="6" id="KW-0560">Oxidoreductase</keyword>
<dbReference type="Gene3D" id="3.50.50.60">
    <property type="entry name" value="FAD/NAD(P)-binding domain"/>
    <property type="match status" value="2"/>
</dbReference>
<dbReference type="Pfam" id="PF00743">
    <property type="entry name" value="FMO-like"/>
    <property type="match status" value="1"/>
</dbReference>
<comment type="similarity">
    <text evidence="2">Belongs to the FAD-binding monooxygenase family.</text>
</comment>
<keyword evidence="9" id="KW-1185">Reference proteome</keyword>
<dbReference type="InterPro" id="IPR050775">
    <property type="entry name" value="FAD-binding_Monooxygenases"/>
</dbReference>
<keyword evidence="4" id="KW-0274">FAD</keyword>
<dbReference type="InterPro" id="IPR020946">
    <property type="entry name" value="Flavin_mOase-like"/>
</dbReference>